<sequence length="3241" mass="368216">EPSDSDVINHIVRLRDILQWRTMLPRHGPGVRQAMKNTNHKNPLGECLTPEKDSGEFVYAIMKSQKTVPVNPFDLKVVSANFARSKEIYFIVTASSITKVNTSEKTYNLEEFCLVQKKQRDKSIKKLSEFRNFVVKLTHDVCEVNFLSIATKCFMMQHNDEFIIIISSDTTYTQLSKWRKILTRLSLFISLIDKLVQEMLNRLVVTATQFLNSFLSVSNFDGNSKFNDELYKQFKAHAHISHRYTNVTQCSEQNGYASVQGEGSQKKDKKTEQESPPVFNGLHYRNKSLRRASVVRFGKSVSFPDQSQGSLDSDRESDFESEATSRRQSVVSFHFHSEQSIAESPTVVTLSPSKSEFLSSIHDLIKSFEIQLVKSAEQLKDFTTRPAFDIQLSSNDEDSDSTSVYTSRILTSDSSYVEMVEKLLEKLEVAINEVSEYSSQYQKFCSMVDESRLVDVDGSLKQQEWGPDQFASLLSIHTEMTREMRDMKPSKRVAMFYVDVIRNAVRRLDSDPGTVEQFVDHLTFLARTITEMPALDKEYFVVTRLFTIIKQYGVYMDPENLAVFHTLVPAFQHLKSSILFCEAKKDDNILRFSSDLDKHIHELRYQLFDLKNKVAAPNLLSTESLSVVALETVKLLSEEVESLSGKARSYANYQDRFGSSFSNNNEVMIAESSGSRVSAAQLQAELSEVERDITLRKLLWESSDEWAKLHQEWTITEFLELDIDSVQENVMRFMQTVFMLEKAHTSGPHNVMIVSTAEEIWNQLEESQMTIATIKGSRYVSPIKAQIMFNKDVTKALTTEDSESELEKIHQDFIKVLNVLSGSVARHHTVAHQYFTLEALIIIYVHIRDIIADLIKSKVKSPQDFQWTRQLLYEWQDASNMCKVVQAEARFAYGCEYIGCASRLVITPLTDRCFLTLTGALNLHLGGSPAGPAGTGKSETVKDLAKVGICCSCRVLLVRPNASIILTTVILTYVVLVIKLIFYRFMFEGREIKLNASCAYFITMNPGYLGRVELPDNLKSLFRPVAMMVPDYALITEIILFSEGFKEAKLFSRKIVNLYDLASKQLSQQDHYDFGMRAIKSVLVMAGQKKQSYISSVHMLDEEEILTQDRNILIHSLRNANLPRFLAEDAPLFNNIMSDLFPGIAPSKMDNTALEKAIEQATTELGLELWPDQLQKAVQLKEQLAVRHGVMLVGPSGGGKTTVRTVLQRALTSFYSSLAPKLTDERSSRRRKYVESFSINPKCVSLGELYGYTDPNTLEWVDGMLAYVIRKFYIYFICNCNLCSEVSLSLQTSRDTPASMMSDLSSTKITKQTPNFFSGINKFHSLSDETEFEWRWVVLDGPVDTAWVENLNTTLDDTKTLCLANGERINMPDNMRIMFEVDTLTQASPATISRCAMVYMDPVKLGWKPFVKSWIKRLPKSLPQSGNDCLSYLFTLSVETGLQLLDKRLKLQHIPVPHLSVVQTLCRILQVLILFMEKNGGFGEPDLVVETPDVENSMKTPTLKSRSKQDKRTAYMEVYPDRLSFILGRLFVFAFTWSIGGVLNREDDQEEDTLISSTVIGRDETLINMSYDFDQLVHDIFEKENQLGVTFPSGSRSIFSYFVDLQSGRFVPWDELVPATRTLIESNIPEHSVQVNSNKRLIVAASKAQTGDLLINTIQFSALTQPSQCQAQMLNKLVKRSRDSVGPPRGKKCIAFVNDLNMPASDKHGSQPPLELIRQFIDLGGFYDVKKLTWKGVVDVTLAATAAPPGGGRSLISSRLLKHFSVFAIPQPSTKSLQHIYKVGIDGTGKVTTCKLAARIAGCQVYSLSIVRGYSLIDFRDELKKVFRICGISNKPTVLLLTDADLVSEAFLEDINCILNTGEDAELFDQDELDGIVMEVKQAAIANDVPDSRVAMLNFFRSRVAHNLHITLATSPAGGSFRRRCRTHPALVNCCTIDWYDRWPEEALMSVACAYFSRENIDVQKTQSSISAENIASVCVRIHFSATQAGQKLWDEMRRRYYITPTTYLEFVQLFTKMLAKNKQDFHRSLRRLHIGLRKLAEAKSMVSIMREELIGLGPKIEAKAQDTERLMAQLKKDTQAVNEVRELVRHEELTMRNETQLVQDFAQQATLDLQAVLPALQEAVQALDSLDKSDIAELRVYQNPPQLVLTVMNAVCVLLQTKADWHNAKHLMSDPLFLKTLVQIDRDAIPDKTFAKVRKITRNPDFTPDRVGEVSSACRSMCMWVLALQHYNDVQRMVEPKQRRVREAREALQVAQENLKQKQHRVDGMNLVRTWYTQDLPRDVHSTENAVIIEAARRWPLIVDPQGQATNWIKKMEKENLRVVYAGDSNYMKLVENAIRVGETLLLCDLSETLDPELYMATSKANPHFLPAVCISVTVVNFTITFEGLQGQLLSSVVTHERPQLEAQRGELLGNIARDMQLLQELEDKALMLLENQEGHILDDEDLIGTLKQSKLTSAEVMSRLKLSEENEQRTEAARGRYMPVATRGAVLYFVVADLEVLNPMYQFSLQWFSDKFILCIGKYRASKLLSSIEARKECASTSSSRVSSGNISQVEEEEDFFKLLHKMVDVLTQGVYKVVSYSLFAEHKIVFSFLLACAIMRNNAKYRDKWRELGQLTEQHWNIFLHTRALDKHNGLSPMERLEADAGLGEIPLTPFEWVTVDMWRQCRYISLKIPSFDSLCSSMINAESQWKIFQSHPDPYQLMATREKLDDNAVFDWTNLTTFGRFLSRHTFYITYHHFLSKKLVLIKVLRPDCLLPSVRALVHEEMGETFVVSESLDLAEIYKQSESTIPLIFVLSPVKSVVKNIRSYVLGLPISDPPDVFGMHDNAEKAFMESEATKLIDIVIDVQPKLATASVLEFSGYTDTQVVMEITKDMLHRLPSAVEHDDSLSEAEREEELTLAKVLTSNVWSNLFSKQGKDEDNLPLLQSALLTVARQEIDRFNRLLRTINVSLRALSRALSGEIVMSDSLEQTFNALLLQRVPESWQAVSYESCKLLGSWLEDLLQRIEFFSNWSSLVVSAVQEKFCIGINVSKDRKKQDSSILAAVKKQEEPTSYWISAFFFPQGFLTAVLQNYARKHKLPVDSLSFNFQVQDTEEHEDLIDINKKLQVREVAFRTTDSPLSDGVRVFGLFMDSGRWDVEEKKIQESFSNIRYFRMPEIVFTPVQKTYTKHTPRNTHPENSSSTLMYSCPLYRTSKRAGSLSSTGHSTNFVTAVDLPSDKPSDHWTLRGTALLCQLDQ</sequence>
<dbReference type="Ensembl" id="ENSCINT00000008501.3">
    <property type="protein sequence ID" value="ENSCINP00000008501.3"/>
    <property type="gene ID" value="ENSCING00000004123.3"/>
</dbReference>
<feature type="domain" description="Dynein heavy chain AAA module D4" evidence="17">
    <location>
        <begin position="1778"/>
        <end position="2018"/>
    </location>
</feature>
<dbReference type="GO" id="GO:0030286">
    <property type="term" value="C:dynein complex"/>
    <property type="evidence" value="ECO:0000318"/>
    <property type="project" value="GO_Central"/>
</dbReference>
<feature type="domain" description="Dynein heavy chain hydrolytic ATP-binding dynein motor region" evidence="15">
    <location>
        <begin position="981"/>
        <end position="1201"/>
    </location>
</feature>
<dbReference type="Gene3D" id="1.20.1270.280">
    <property type="match status" value="1"/>
</dbReference>
<dbReference type="GO" id="GO:0097729">
    <property type="term" value="C:9+2 motile cilium"/>
    <property type="evidence" value="ECO:0000318"/>
    <property type="project" value="GO_Central"/>
</dbReference>
<dbReference type="Gene3D" id="3.40.50.300">
    <property type="entry name" value="P-loop containing nucleotide triphosphate hydrolases"/>
    <property type="match status" value="6"/>
</dbReference>
<keyword evidence="5" id="KW-0493">Microtubule</keyword>
<evidence type="ECO:0000256" key="1">
    <source>
        <dbReference type="ARBA" id="ARBA00004138"/>
    </source>
</evidence>
<keyword evidence="9" id="KW-0175">Coiled coil</keyword>
<dbReference type="GO" id="GO:0045505">
    <property type="term" value="F:dynein intermediate chain binding"/>
    <property type="evidence" value="ECO:0000318"/>
    <property type="project" value="GO_Central"/>
</dbReference>
<feature type="compositionally biased region" description="Basic and acidic residues" evidence="14">
    <location>
        <begin position="264"/>
        <end position="273"/>
    </location>
</feature>
<keyword evidence="13" id="KW-0966">Cell projection</keyword>
<feature type="domain" description="Dynein heavy chain C-terminal" evidence="20">
    <location>
        <begin position="2838"/>
        <end position="3237"/>
    </location>
</feature>
<dbReference type="FunFam" id="1.20.58.1120:FF:000007">
    <property type="entry name" value="Dynein heavy chain 4"/>
    <property type="match status" value="1"/>
</dbReference>
<dbReference type="FunFam" id="1.10.8.710:FF:000001">
    <property type="entry name" value="Dynein axonemal heavy chain 2"/>
    <property type="match status" value="1"/>
</dbReference>
<feature type="domain" description="Dynein heavy chain AAA 5 extension" evidence="19">
    <location>
        <begin position="1432"/>
        <end position="1615"/>
    </location>
</feature>
<dbReference type="FunFam" id="1.20.1270.280:FF:000019">
    <property type="entry name" value="Dynein axonemal heavy chain 14"/>
    <property type="match status" value="1"/>
</dbReference>
<dbReference type="Pfam" id="PF12781">
    <property type="entry name" value="AAA_9"/>
    <property type="match status" value="1"/>
</dbReference>
<dbReference type="Pfam" id="PF12780">
    <property type="entry name" value="AAA_8"/>
    <property type="match status" value="1"/>
</dbReference>
<dbReference type="InterPro" id="IPR041466">
    <property type="entry name" value="Dynein_AAA5_ext"/>
</dbReference>
<evidence type="ECO:0000256" key="5">
    <source>
        <dbReference type="ARBA" id="ARBA00022701"/>
    </source>
</evidence>
<dbReference type="PANTHER" id="PTHR22878">
    <property type="entry name" value="DYNEIN HEAVY CHAIN 6, AXONEMAL-LIKE-RELATED"/>
    <property type="match status" value="1"/>
</dbReference>
<keyword evidence="22" id="KW-1185">Reference proteome</keyword>
<dbReference type="InParanoid" id="F6V9J0"/>
<keyword evidence="7" id="KW-0067">ATP-binding</keyword>
<dbReference type="GO" id="GO:0051959">
    <property type="term" value="F:dynein light intermediate chain binding"/>
    <property type="evidence" value="ECO:0000318"/>
    <property type="project" value="GO_Central"/>
</dbReference>
<evidence type="ECO:0000256" key="4">
    <source>
        <dbReference type="ARBA" id="ARBA00022490"/>
    </source>
</evidence>
<proteinExistence type="inferred from homology"/>
<dbReference type="SUPFAM" id="SSF52540">
    <property type="entry name" value="P-loop containing nucleoside triphosphate hydrolases"/>
    <property type="match status" value="3"/>
</dbReference>
<reference evidence="22" key="1">
    <citation type="journal article" date="2002" name="Science">
        <title>The draft genome of Ciona intestinalis: insights into chordate and vertebrate origins.</title>
        <authorList>
            <person name="Dehal P."/>
            <person name="Satou Y."/>
            <person name="Campbell R.K."/>
            <person name="Chapman J."/>
            <person name="Degnan B."/>
            <person name="De Tomaso A."/>
            <person name="Davidson B."/>
            <person name="Di Gregorio A."/>
            <person name="Gelpke M."/>
            <person name="Goodstein D.M."/>
            <person name="Harafuji N."/>
            <person name="Hastings K.E."/>
            <person name="Ho I."/>
            <person name="Hotta K."/>
            <person name="Huang W."/>
            <person name="Kawashima T."/>
            <person name="Lemaire P."/>
            <person name="Martinez D."/>
            <person name="Meinertzhagen I.A."/>
            <person name="Necula S."/>
            <person name="Nonaka M."/>
            <person name="Putnam N."/>
            <person name="Rash S."/>
            <person name="Saiga H."/>
            <person name="Satake M."/>
            <person name="Terry A."/>
            <person name="Yamada L."/>
            <person name="Wang H.G."/>
            <person name="Awazu S."/>
            <person name="Azumi K."/>
            <person name="Boore J."/>
            <person name="Branno M."/>
            <person name="Chin-Bow S."/>
            <person name="DeSantis R."/>
            <person name="Doyle S."/>
            <person name="Francino P."/>
            <person name="Keys D.N."/>
            <person name="Haga S."/>
            <person name="Hayashi H."/>
            <person name="Hino K."/>
            <person name="Imai K.S."/>
            <person name="Inaba K."/>
            <person name="Kano S."/>
            <person name="Kobayashi K."/>
            <person name="Kobayashi M."/>
            <person name="Lee B.I."/>
            <person name="Makabe K.W."/>
            <person name="Manohar C."/>
            <person name="Matassi G."/>
            <person name="Medina M."/>
            <person name="Mochizuki Y."/>
            <person name="Mount S."/>
            <person name="Morishita T."/>
            <person name="Miura S."/>
            <person name="Nakayama A."/>
            <person name="Nishizaka S."/>
            <person name="Nomoto H."/>
            <person name="Ohta F."/>
            <person name="Oishi K."/>
            <person name="Rigoutsos I."/>
            <person name="Sano M."/>
            <person name="Sasaki A."/>
            <person name="Sasakura Y."/>
            <person name="Shoguchi E."/>
            <person name="Shin-i T."/>
            <person name="Spagnuolo A."/>
            <person name="Stainier D."/>
            <person name="Suzuki M.M."/>
            <person name="Tassy O."/>
            <person name="Takatori N."/>
            <person name="Tokuoka M."/>
            <person name="Yagi K."/>
            <person name="Yoshizaki F."/>
            <person name="Wada S."/>
            <person name="Zhang C."/>
            <person name="Hyatt P.D."/>
            <person name="Larimer F."/>
            <person name="Detter C."/>
            <person name="Doggett N."/>
            <person name="Glavina T."/>
            <person name="Hawkins T."/>
            <person name="Richardson P."/>
            <person name="Lucas S."/>
            <person name="Kohara Y."/>
            <person name="Levine M."/>
            <person name="Satoh N."/>
            <person name="Rokhsar D.S."/>
        </authorList>
    </citation>
    <scope>NUCLEOTIDE SEQUENCE [LARGE SCALE GENOMIC DNA]</scope>
</reference>
<dbReference type="FunFam" id="3.40.50.300:FF:000038">
    <property type="entry name" value="Dynein heavy chain 5, axonemal"/>
    <property type="match status" value="1"/>
</dbReference>
<evidence type="ECO:0000313" key="22">
    <source>
        <dbReference type="Proteomes" id="UP000008144"/>
    </source>
</evidence>
<dbReference type="Gene3D" id="1.10.8.1220">
    <property type="match status" value="1"/>
</dbReference>
<dbReference type="PANTHER" id="PTHR22878:SF64">
    <property type="entry name" value="DYNEIN AXONEMAL HEAVY CHAIN 14"/>
    <property type="match status" value="1"/>
</dbReference>
<evidence type="ECO:0000313" key="21">
    <source>
        <dbReference type="Ensembl" id="ENSCINP00000008501.3"/>
    </source>
</evidence>
<evidence type="ECO:0000259" key="18">
    <source>
        <dbReference type="Pfam" id="PF12781"/>
    </source>
</evidence>
<dbReference type="InterPro" id="IPR024317">
    <property type="entry name" value="Dynein_heavy_chain_D4_dom"/>
</dbReference>
<dbReference type="InterPro" id="IPR027417">
    <property type="entry name" value="P-loop_NTPase"/>
</dbReference>
<keyword evidence="10" id="KW-0969">Cilium</keyword>
<dbReference type="Gene3D" id="1.10.472.130">
    <property type="match status" value="1"/>
</dbReference>
<keyword evidence="12" id="KW-0206">Cytoskeleton</keyword>
<reference evidence="21" key="2">
    <citation type="submission" date="2025-08" db="UniProtKB">
        <authorList>
            <consortium name="Ensembl"/>
        </authorList>
    </citation>
    <scope>IDENTIFICATION</scope>
</reference>
<evidence type="ECO:0000259" key="20">
    <source>
        <dbReference type="Pfam" id="PF18199"/>
    </source>
</evidence>
<evidence type="ECO:0000256" key="9">
    <source>
        <dbReference type="ARBA" id="ARBA00023054"/>
    </source>
</evidence>
<accession>F6V9J0</accession>
<dbReference type="GO" id="GO:0005524">
    <property type="term" value="F:ATP binding"/>
    <property type="evidence" value="ECO:0007669"/>
    <property type="project" value="UniProtKB-KW"/>
</dbReference>
<dbReference type="STRING" id="7719.ENSCINP00000008501"/>
<evidence type="ECO:0000256" key="10">
    <source>
        <dbReference type="ARBA" id="ARBA00023069"/>
    </source>
</evidence>
<comment type="similarity">
    <text evidence="3">Belongs to the dynein heavy chain family.</text>
</comment>
<dbReference type="Gene3D" id="1.20.920.20">
    <property type="match status" value="1"/>
</dbReference>
<evidence type="ECO:0000256" key="14">
    <source>
        <dbReference type="SAM" id="MobiDB-lite"/>
    </source>
</evidence>
<evidence type="ECO:0000256" key="12">
    <source>
        <dbReference type="ARBA" id="ARBA00023212"/>
    </source>
</evidence>
<dbReference type="Pfam" id="PF17852">
    <property type="entry name" value="Dynein_AAA_lid"/>
    <property type="match status" value="1"/>
</dbReference>
<dbReference type="Gene3D" id="1.20.58.1120">
    <property type="match status" value="1"/>
</dbReference>
<evidence type="ECO:0000259" key="15">
    <source>
        <dbReference type="Pfam" id="PF12774"/>
    </source>
</evidence>
<evidence type="ECO:0000259" key="16">
    <source>
        <dbReference type="Pfam" id="PF12777"/>
    </source>
</evidence>
<keyword evidence="8" id="KW-0243">Dynein</keyword>
<feature type="domain" description="Dynein heavy chain hydrolytic ATP-binding dynein motor region" evidence="15">
    <location>
        <begin position="893"/>
        <end position="947"/>
    </location>
</feature>
<feature type="domain" description="Dynein heavy chain ATP-binding dynein motor region" evidence="18">
    <location>
        <begin position="2359"/>
        <end position="2462"/>
    </location>
</feature>
<dbReference type="Gene3D" id="6.10.140.1060">
    <property type="match status" value="1"/>
</dbReference>
<dbReference type="GeneTree" id="ENSGT00940000165101"/>
<dbReference type="InterPro" id="IPR035706">
    <property type="entry name" value="AAA_9"/>
</dbReference>
<evidence type="ECO:0000259" key="17">
    <source>
        <dbReference type="Pfam" id="PF12780"/>
    </source>
</evidence>
<dbReference type="Proteomes" id="UP000008144">
    <property type="component" value="Unassembled WGS sequence"/>
</dbReference>
<dbReference type="InterPro" id="IPR024743">
    <property type="entry name" value="Dynein_HC_stalk"/>
</dbReference>
<feature type="region of interest" description="Disordered" evidence="14">
    <location>
        <begin position="257"/>
        <end position="281"/>
    </location>
</feature>
<dbReference type="GO" id="GO:0008569">
    <property type="term" value="F:minus-end-directed microtubule motor activity"/>
    <property type="evidence" value="ECO:0000318"/>
    <property type="project" value="GO_Central"/>
</dbReference>
<evidence type="ECO:0000259" key="19">
    <source>
        <dbReference type="Pfam" id="PF17852"/>
    </source>
</evidence>
<protein>
    <submittedName>
        <fullName evidence="21">Uncharacterized protein</fullName>
    </submittedName>
</protein>
<keyword evidence="6" id="KW-0547">Nucleotide-binding</keyword>
<evidence type="ECO:0000256" key="6">
    <source>
        <dbReference type="ARBA" id="ARBA00022741"/>
    </source>
</evidence>
<dbReference type="HOGENOM" id="CLU_000038_0_0_1"/>
<dbReference type="InterPro" id="IPR043160">
    <property type="entry name" value="Dynein_C_barrel"/>
</dbReference>
<dbReference type="InterPro" id="IPR043157">
    <property type="entry name" value="Dynein_AAA1S"/>
</dbReference>
<dbReference type="InterPro" id="IPR035699">
    <property type="entry name" value="AAA_6"/>
</dbReference>
<evidence type="ECO:0000256" key="7">
    <source>
        <dbReference type="ARBA" id="ARBA00022840"/>
    </source>
</evidence>
<dbReference type="Pfam" id="PF12777">
    <property type="entry name" value="MT"/>
    <property type="match status" value="1"/>
</dbReference>
<evidence type="ECO:0000256" key="8">
    <source>
        <dbReference type="ARBA" id="ARBA00023017"/>
    </source>
</evidence>
<dbReference type="GO" id="GO:0060294">
    <property type="term" value="P:cilium movement involved in cell motility"/>
    <property type="evidence" value="ECO:0000318"/>
    <property type="project" value="GO_Central"/>
</dbReference>
<evidence type="ECO:0000256" key="3">
    <source>
        <dbReference type="ARBA" id="ARBA00008887"/>
    </source>
</evidence>
<evidence type="ECO:0000256" key="2">
    <source>
        <dbReference type="ARBA" id="ARBA00004245"/>
    </source>
</evidence>
<reference evidence="21" key="3">
    <citation type="submission" date="2025-09" db="UniProtKB">
        <authorList>
            <consortium name="Ensembl"/>
        </authorList>
    </citation>
    <scope>IDENTIFICATION</scope>
</reference>
<dbReference type="FunFam" id="3.10.490.20:FF:000005">
    <property type="entry name" value="Dynein axonemal heavy chain 6"/>
    <property type="match status" value="1"/>
</dbReference>
<dbReference type="GO" id="GO:0005874">
    <property type="term" value="C:microtubule"/>
    <property type="evidence" value="ECO:0007669"/>
    <property type="project" value="UniProtKB-KW"/>
</dbReference>
<organism evidence="21 22">
    <name type="scientific">Ciona intestinalis</name>
    <name type="common">Transparent sea squirt</name>
    <name type="synonym">Ascidia intestinalis</name>
    <dbReference type="NCBI Taxonomy" id="7719"/>
    <lineage>
        <taxon>Eukaryota</taxon>
        <taxon>Metazoa</taxon>
        <taxon>Chordata</taxon>
        <taxon>Tunicata</taxon>
        <taxon>Ascidiacea</taxon>
        <taxon>Phlebobranchia</taxon>
        <taxon>Cionidae</taxon>
        <taxon>Ciona</taxon>
    </lineage>
</organism>
<dbReference type="OMA" id="MEMIRTF"/>
<comment type="subcellular location">
    <subcellularLocation>
        <location evidence="1">Cell projection</location>
        <location evidence="1">Cilium</location>
    </subcellularLocation>
    <subcellularLocation>
        <location evidence="2">Cytoplasm</location>
        <location evidence="2">Cytoskeleton</location>
    </subcellularLocation>
</comment>
<dbReference type="Gene3D" id="3.10.490.20">
    <property type="match status" value="1"/>
</dbReference>
<keyword evidence="4" id="KW-0963">Cytoplasm</keyword>
<feature type="domain" description="Dynein heavy chain coiled coil stalk" evidence="16">
    <location>
        <begin position="2032"/>
        <end position="2271"/>
    </location>
</feature>
<feature type="region of interest" description="Disordered" evidence="14">
    <location>
        <begin position="302"/>
        <end position="323"/>
    </location>
</feature>
<name>F6V9J0_CIOIN</name>
<dbReference type="InterPro" id="IPR041228">
    <property type="entry name" value="Dynein_C"/>
</dbReference>
<dbReference type="InterPro" id="IPR026983">
    <property type="entry name" value="DHC"/>
</dbReference>
<evidence type="ECO:0000256" key="13">
    <source>
        <dbReference type="ARBA" id="ARBA00023273"/>
    </source>
</evidence>
<dbReference type="Pfam" id="PF18199">
    <property type="entry name" value="Dynein_C"/>
    <property type="match status" value="1"/>
</dbReference>
<dbReference type="Gene3D" id="1.10.8.710">
    <property type="match status" value="1"/>
</dbReference>
<dbReference type="Pfam" id="PF12774">
    <property type="entry name" value="AAA_6"/>
    <property type="match status" value="2"/>
</dbReference>
<evidence type="ECO:0000256" key="11">
    <source>
        <dbReference type="ARBA" id="ARBA00023175"/>
    </source>
</evidence>
<dbReference type="Pfam" id="PF12775">
    <property type="entry name" value="AAA_7"/>
    <property type="match status" value="1"/>
</dbReference>
<keyword evidence="11" id="KW-0505">Motor protein</keyword>